<evidence type="ECO:0000313" key="3">
    <source>
        <dbReference type="Proteomes" id="UP000606974"/>
    </source>
</evidence>
<keyword evidence="1" id="KW-1133">Transmembrane helix</keyword>
<dbReference type="OrthoDB" id="5154014at2759"/>
<protein>
    <submittedName>
        <fullName evidence="2">Uncharacterized protein</fullName>
    </submittedName>
</protein>
<dbReference type="Proteomes" id="UP000606974">
    <property type="component" value="Unassembled WGS sequence"/>
</dbReference>
<comment type="caution">
    <text evidence="2">The sequence shown here is derived from an EMBL/GenBank/DDBJ whole genome shotgun (WGS) entry which is preliminary data.</text>
</comment>
<evidence type="ECO:0000256" key="1">
    <source>
        <dbReference type="SAM" id="Phobius"/>
    </source>
</evidence>
<proteinExistence type="predicted"/>
<keyword evidence="1" id="KW-0812">Transmembrane</keyword>
<keyword evidence="1" id="KW-0472">Membrane</keyword>
<name>A0A8H7ATP4_9EURO</name>
<gene>
    <name evidence="2" type="ORF">GJ744_011237</name>
</gene>
<sequence>MDYIAAWRQKLEQSNNSGPASHDIHLYVENSYLKVPIPTGPDDAATFRVLQMWYCMMQFRMGLGEILLPKRLTRIDRVRICKVELRPVGLGSKIESLVLGRSKSSHVAFFEDPEKVKGQVTVTQKLLANTENEGLEFVRSWNIVAVSAIVLLPFVLSLIFSGIWIGVSVKKDTDVQVAVQSAFTVASYIVTAGTLLVALIAFIDSQAIKDT</sequence>
<keyword evidence="3" id="KW-1185">Reference proteome</keyword>
<feature type="transmembrane region" description="Helical" evidence="1">
    <location>
        <begin position="185"/>
        <end position="203"/>
    </location>
</feature>
<accession>A0A8H7ATP4</accession>
<organism evidence="2 3">
    <name type="scientific">Endocarpon pusillum</name>
    <dbReference type="NCBI Taxonomy" id="364733"/>
    <lineage>
        <taxon>Eukaryota</taxon>
        <taxon>Fungi</taxon>
        <taxon>Dikarya</taxon>
        <taxon>Ascomycota</taxon>
        <taxon>Pezizomycotina</taxon>
        <taxon>Eurotiomycetes</taxon>
        <taxon>Chaetothyriomycetidae</taxon>
        <taxon>Verrucariales</taxon>
        <taxon>Verrucariaceae</taxon>
        <taxon>Endocarpon</taxon>
    </lineage>
</organism>
<reference evidence="2" key="1">
    <citation type="submission" date="2020-02" db="EMBL/GenBank/DDBJ databases">
        <authorList>
            <person name="Palmer J.M."/>
        </authorList>
    </citation>
    <scope>NUCLEOTIDE SEQUENCE</scope>
    <source>
        <strain evidence="2">EPUS1.4</strain>
        <tissue evidence="2">Thallus</tissue>
    </source>
</reference>
<dbReference type="AlphaFoldDB" id="A0A8H7ATP4"/>
<feature type="transmembrane region" description="Helical" evidence="1">
    <location>
        <begin position="143"/>
        <end position="165"/>
    </location>
</feature>
<evidence type="ECO:0000313" key="2">
    <source>
        <dbReference type="EMBL" id="KAF7512971.1"/>
    </source>
</evidence>
<dbReference type="EMBL" id="JAACFV010000008">
    <property type="protein sequence ID" value="KAF7512971.1"/>
    <property type="molecule type" value="Genomic_DNA"/>
</dbReference>